<feature type="compositionally biased region" description="Basic and acidic residues" evidence="2">
    <location>
        <begin position="162"/>
        <end position="173"/>
    </location>
</feature>
<gene>
    <name evidence="4" type="ORF">EA187_05575</name>
</gene>
<organism evidence="4 5">
    <name type="scientific">Lujinxingia sediminis</name>
    <dbReference type="NCBI Taxonomy" id="2480984"/>
    <lineage>
        <taxon>Bacteria</taxon>
        <taxon>Deltaproteobacteria</taxon>
        <taxon>Bradymonadales</taxon>
        <taxon>Lujinxingiaceae</taxon>
        <taxon>Lujinxingia</taxon>
    </lineage>
</organism>
<feature type="region of interest" description="Disordered" evidence="2">
    <location>
        <begin position="109"/>
        <end position="173"/>
    </location>
</feature>
<feature type="repeat" description="TPR" evidence="1">
    <location>
        <begin position="916"/>
        <end position="949"/>
    </location>
</feature>
<dbReference type="Gene3D" id="1.25.40.10">
    <property type="entry name" value="Tetratricopeptide repeat domain"/>
    <property type="match status" value="3"/>
</dbReference>
<dbReference type="RefSeq" id="WP_127779442.1">
    <property type="nucleotide sequence ID" value="NZ_SADD01000001.1"/>
</dbReference>
<feature type="transmembrane region" description="Helical" evidence="3">
    <location>
        <begin position="203"/>
        <end position="224"/>
    </location>
</feature>
<accession>A0ABY0CYD5</accession>
<proteinExistence type="predicted"/>
<keyword evidence="3" id="KW-0812">Transmembrane</keyword>
<sequence length="1009" mass="111338">MDFLHRAKKALDRGDAVRGLVQLVEGLRRNPERDDALDLLLYVYTRQIDHPGVESDVLRALEGNPARGELLGLLEVELRERGKASMARALVLLAREQGVEVVVPREEIAEAEVPGGEPEELNDEGLESDTAMKPDGLAAEDEASQRQKPAKEEGGAVGARGGEAKRPDPVDVQRARVMRREVGLPTTDEIERRHPRRVGKRRVALIGVLIVVVVVAGMSAWAGWDHARRARLIAGIDGELVRLNHLDDGALDEVLAMARRSDRQGREVVEREAFARALRAIESDDDGNERASLRDRLGEEVSTEWGMAARSLLASSSAQWEEATEYAVLAERTHPGRLATLYARGRLCEARRQWSCAQGAYQRVLGEHERFEAARTAMMRLAAHRYDRELWNHHRAGLSGDHCYSTLSWVNPFEEGEGAPAADATVPEGELEEPEVTESFCRAFGALSKSVEMHRRGGAWNASQVEVALGRAPVLAVAQVVAGLASVDDYDPEAARDFFSGALSDPSLRPGFYRQVQIVGPEALVAVGRPDLALSLTVAVRANPALLADTDGGEAQARAAAIERREAARPEHLSSPPEERGELEARALLARARVLRELGATEHAVHTLEALLGLEGWADRARLELVRVHVVGGRQRVAKLTAGHIQDDDLQGRADAALALATGDFEQVVEHRSEAAHWDDRRSRALGYLALKRGRDAAAALNGELALEPTRLRVYARLGELPESFEASMERWNQVDLRGVSHLVDLGAAAFWRRNLELARDYFERAYEIAPDHPEVNWHLGLIARLEDSSARARSYFRKSWRGDENDASLLIELGRVHLDFERYEMAREAFLLAVLRDRRSVAAVAGLGRAYDLGDPARGRRDLPQLLREYSNSPRYAPAVAEMNKWLAILHGARVGDEAAAPFLARARQEVGDRADVLAELGLFHLARGEGSLAREHFALALQKNPTLPAPHWGLARLALDDGERERAATHLDRLEALGASPPWTQRAEELRREFALAGESGSAEERE</sequence>
<dbReference type="SUPFAM" id="SSF48452">
    <property type="entry name" value="TPR-like"/>
    <property type="match status" value="2"/>
</dbReference>
<evidence type="ECO:0008006" key="6">
    <source>
        <dbReference type="Google" id="ProtNLM"/>
    </source>
</evidence>
<keyword evidence="1" id="KW-0802">TPR repeat</keyword>
<evidence type="ECO:0000256" key="3">
    <source>
        <dbReference type="SAM" id="Phobius"/>
    </source>
</evidence>
<evidence type="ECO:0000256" key="2">
    <source>
        <dbReference type="SAM" id="MobiDB-lite"/>
    </source>
</evidence>
<keyword evidence="5" id="KW-1185">Reference proteome</keyword>
<keyword evidence="3" id="KW-0472">Membrane</keyword>
<dbReference type="EMBL" id="SADD01000001">
    <property type="protein sequence ID" value="RVU48896.1"/>
    <property type="molecule type" value="Genomic_DNA"/>
</dbReference>
<dbReference type="InterPro" id="IPR019734">
    <property type="entry name" value="TPR_rpt"/>
</dbReference>
<reference evidence="4 5" key="1">
    <citation type="submission" date="2019-01" db="EMBL/GenBank/DDBJ databases">
        <title>Lujinxingia litoralis gen. nov., sp. nov. and Lujinxingia sediminis gen. nov., sp. nov., new members in the order Bradymonadales, isolated from coastal sediment.</title>
        <authorList>
            <person name="Li C.-M."/>
        </authorList>
    </citation>
    <scope>NUCLEOTIDE SEQUENCE [LARGE SCALE GENOMIC DNA]</scope>
    <source>
        <strain evidence="4 5">SEH01</strain>
    </source>
</reference>
<feature type="compositionally biased region" description="Acidic residues" evidence="2">
    <location>
        <begin position="117"/>
        <end position="127"/>
    </location>
</feature>
<evidence type="ECO:0000313" key="4">
    <source>
        <dbReference type="EMBL" id="RVU48896.1"/>
    </source>
</evidence>
<keyword evidence="3" id="KW-1133">Transmembrane helix</keyword>
<name>A0ABY0CYD5_9DELT</name>
<feature type="compositionally biased region" description="Basic and acidic residues" evidence="2">
    <location>
        <begin position="143"/>
        <end position="154"/>
    </location>
</feature>
<dbReference type="Proteomes" id="UP000282926">
    <property type="component" value="Unassembled WGS sequence"/>
</dbReference>
<comment type="caution">
    <text evidence="4">The sequence shown here is derived from an EMBL/GenBank/DDBJ whole genome shotgun (WGS) entry which is preliminary data.</text>
</comment>
<dbReference type="PROSITE" id="PS50005">
    <property type="entry name" value="TPR"/>
    <property type="match status" value="2"/>
</dbReference>
<protein>
    <recommendedName>
        <fullName evidence="6">Tetratricopeptide repeat protein</fullName>
    </recommendedName>
</protein>
<evidence type="ECO:0000256" key="1">
    <source>
        <dbReference type="PROSITE-ProRule" id="PRU00339"/>
    </source>
</evidence>
<evidence type="ECO:0000313" key="5">
    <source>
        <dbReference type="Proteomes" id="UP000282926"/>
    </source>
</evidence>
<dbReference type="InterPro" id="IPR011990">
    <property type="entry name" value="TPR-like_helical_dom_sf"/>
</dbReference>
<dbReference type="SMART" id="SM00028">
    <property type="entry name" value="TPR"/>
    <property type="match status" value="4"/>
</dbReference>
<feature type="repeat" description="TPR" evidence="1">
    <location>
        <begin position="740"/>
        <end position="773"/>
    </location>
</feature>